<sequence>MRLKVFLLLFSLQLAQKLVFSTSLVDLQLSTDDVKTFSTPGYPLVPYSNDASYEWRIQAPHDRRILITFIAGRTEGCCDRVQVIEGSETIGEFSGIIIPGTSRLSQSNSLRVIFSSDDSVSFAGFQAEFKTATCGRNIEVVDDNALELKSDGWPNAYGNNEKCFWVLYGRERKQIQLDLIEGSTEPDNDHIEVFDGLSSIAKRNGNITTESLIAKSGILILSFQSDDQKVERGFRATYKEAKCGFNATASDTPTILSTPFYPSLYPDDLSCEWNMNAAADKLIELTFMETDTEDCCDFIQIIDGSGEHKQLSGKIPSGLVFTSIDNNLRLLFNSDSRGSGPGFRVVFRVMEDGKEVLTLSEDQTLSWESTGNLVTLTFSSDSSIVGRGFLASVQSELQVCQSPVNIAVNSTTSNLTSPLYPMFYPNDITCVWNLKAATGRRVVIAFIRVKLQENDYVQVLDEAKNVLNMSRPIMSGTIRRSTNNKLQIIFKTDQSGRSNGFHATFHDEIQICQSPVNIAVNSTTGYFTSPLYPMVYPKDVTCVWNLMASSGHRVVISFIEGTIQENDYIQVLDGENEILKISERIVAKTTRTSTNSNLRVIFKTGQSGSSGGFKASYYAAEEHVCQSSMDITVNSTTGYLSSPLYPRFYPNAVTCFWKLTSTPGRRIVYTLIEGSIEENDSVLVYEGRRRLLRFSGQIIPVTSRISSSNSVEIFFKKSRFGSTSGFRASYHDANCGDNVEVTDEEKMLTPPRIVMLYLTTIFYQNNLNCFWILYAKGKNQVRFELSGGYIISDDYVKIFDGNTLLTTKSRRIHSEVFRSTKTFFKIHFYSNNNFFGIAFTARYRIERNG</sequence>
<comment type="caution">
    <text evidence="6">The sequence shown here is derived from an EMBL/GenBank/DDBJ whole genome shotgun (WGS) entry which is preliminary data.</text>
</comment>
<reference evidence="6 7" key="1">
    <citation type="submission" date="2024-02" db="EMBL/GenBank/DDBJ databases">
        <authorList>
            <person name="Daric V."/>
            <person name="Darras S."/>
        </authorList>
    </citation>
    <scope>NUCLEOTIDE SEQUENCE [LARGE SCALE GENOMIC DNA]</scope>
</reference>
<proteinExistence type="predicted"/>
<dbReference type="Pfam" id="PF00431">
    <property type="entry name" value="CUB"/>
    <property type="match status" value="6"/>
</dbReference>
<dbReference type="SMART" id="SM00042">
    <property type="entry name" value="CUB"/>
    <property type="match status" value="7"/>
</dbReference>
<organism evidence="6 7">
    <name type="scientific">Clavelina lepadiformis</name>
    <name type="common">Light-bulb sea squirt</name>
    <name type="synonym">Ascidia lepadiformis</name>
    <dbReference type="NCBI Taxonomy" id="159417"/>
    <lineage>
        <taxon>Eukaryota</taxon>
        <taxon>Metazoa</taxon>
        <taxon>Chordata</taxon>
        <taxon>Tunicata</taxon>
        <taxon>Ascidiacea</taxon>
        <taxon>Aplousobranchia</taxon>
        <taxon>Clavelinidae</taxon>
        <taxon>Clavelina</taxon>
    </lineage>
</organism>
<keyword evidence="4" id="KW-0732">Signal</keyword>
<dbReference type="Gene3D" id="2.60.120.290">
    <property type="entry name" value="Spermadhesin, CUB domain"/>
    <property type="match status" value="7"/>
</dbReference>
<evidence type="ECO:0000313" key="6">
    <source>
        <dbReference type="EMBL" id="CAK8690598.1"/>
    </source>
</evidence>
<evidence type="ECO:0000256" key="2">
    <source>
        <dbReference type="ARBA" id="ARBA00023157"/>
    </source>
</evidence>
<comment type="caution">
    <text evidence="3">Lacks conserved residue(s) required for the propagation of feature annotation.</text>
</comment>
<keyword evidence="7" id="KW-1185">Reference proteome</keyword>
<name>A0ABP0GGP5_CLALP</name>
<evidence type="ECO:0000259" key="5">
    <source>
        <dbReference type="PROSITE" id="PS01180"/>
    </source>
</evidence>
<evidence type="ECO:0000256" key="4">
    <source>
        <dbReference type="SAM" id="SignalP"/>
    </source>
</evidence>
<feature type="domain" description="CUB" evidence="5">
    <location>
        <begin position="134"/>
        <end position="241"/>
    </location>
</feature>
<feature type="domain" description="CUB" evidence="5">
    <location>
        <begin position="625"/>
        <end position="733"/>
    </location>
</feature>
<gene>
    <name evidence="6" type="ORF">CVLEPA_LOCUS23197</name>
</gene>
<feature type="chain" id="PRO_5046728251" description="CUB domain-containing protein" evidence="4">
    <location>
        <begin position="18"/>
        <end position="849"/>
    </location>
</feature>
<feature type="domain" description="CUB" evidence="5">
    <location>
        <begin position="243"/>
        <end position="350"/>
    </location>
</feature>
<evidence type="ECO:0000256" key="1">
    <source>
        <dbReference type="ARBA" id="ARBA00022737"/>
    </source>
</evidence>
<dbReference type="Proteomes" id="UP001642483">
    <property type="component" value="Unassembled WGS sequence"/>
</dbReference>
<dbReference type="InterPro" id="IPR000859">
    <property type="entry name" value="CUB_dom"/>
</dbReference>
<dbReference type="CDD" id="cd00041">
    <property type="entry name" value="CUB"/>
    <property type="match status" value="7"/>
</dbReference>
<feature type="domain" description="CUB" evidence="5">
    <location>
        <begin position="735"/>
        <end position="846"/>
    </location>
</feature>
<dbReference type="EMBL" id="CAWYQH010000119">
    <property type="protein sequence ID" value="CAK8690598.1"/>
    <property type="molecule type" value="Genomic_DNA"/>
</dbReference>
<keyword evidence="1" id="KW-0677">Repeat</keyword>
<dbReference type="PROSITE" id="PS01180">
    <property type="entry name" value="CUB"/>
    <property type="match status" value="7"/>
</dbReference>
<protein>
    <recommendedName>
        <fullName evidence="5">CUB domain-containing protein</fullName>
    </recommendedName>
</protein>
<dbReference type="InterPro" id="IPR035914">
    <property type="entry name" value="Sperma_CUB_dom_sf"/>
</dbReference>
<feature type="domain" description="CUB" evidence="5">
    <location>
        <begin position="400"/>
        <end position="508"/>
    </location>
</feature>
<feature type="domain" description="CUB" evidence="5">
    <location>
        <begin position="25"/>
        <end position="132"/>
    </location>
</feature>
<dbReference type="PANTHER" id="PTHR24251">
    <property type="entry name" value="OVOCHYMASE-RELATED"/>
    <property type="match status" value="1"/>
</dbReference>
<evidence type="ECO:0000313" key="7">
    <source>
        <dbReference type="Proteomes" id="UP001642483"/>
    </source>
</evidence>
<accession>A0ABP0GGP5</accession>
<feature type="signal peptide" evidence="4">
    <location>
        <begin position="1"/>
        <end position="17"/>
    </location>
</feature>
<dbReference type="SUPFAM" id="SSF49854">
    <property type="entry name" value="Spermadhesin, CUB domain"/>
    <property type="match status" value="7"/>
</dbReference>
<evidence type="ECO:0000256" key="3">
    <source>
        <dbReference type="PROSITE-ProRule" id="PRU00059"/>
    </source>
</evidence>
<feature type="domain" description="CUB" evidence="5">
    <location>
        <begin position="512"/>
        <end position="620"/>
    </location>
</feature>
<keyword evidence="2" id="KW-1015">Disulfide bond</keyword>